<name>A0ABS7K6R2_9BACI</name>
<feature type="transmembrane region" description="Helical" evidence="1">
    <location>
        <begin position="28"/>
        <end position="46"/>
    </location>
</feature>
<dbReference type="EMBL" id="JACWFH010000017">
    <property type="protein sequence ID" value="MBY0097941.1"/>
    <property type="molecule type" value="Genomic_DNA"/>
</dbReference>
<keyword evidence="1" id="KW-0812">Transmembrane</keyword>
<evidence type="ECO:0000256" key="1">
    <source>
        <dbReference type="SAM" id="Phobius"/>
    </source>
</evidence>
<sequence length="77" mass="8704">MLRQEVFDQFDDGEKYVILKGLYKLHSFIIWGLVLLASALMFYSAFTGHSQVISIIGIGILLLLIQVIFTTSLKPTK</sequence>
<gene>
    <name evidence="2" type="ORF">H0185_14140</name>
</gene>
<organism evidence="2 3">
    <name type="scientific">Mesobacillus maritimus</name>
    <dbReference type="NCBI Taxonomy" id="1643336"/>
    <lineage>
        <taxon>Bacteria</taxon>
        <taxon>Bacillati</taxon>
        <taxon>Bacillota</taxon>
        <taxon>Bacilli</taxon>
        <taxon>Bacillales</taxon>
        <taxon>Bacillaceae</taxon>
        <taxon>Mesobacillus</taxon>
    </lineage>
</organism>
<accession>A0ABS7K6R2</accession>
<comment type="caution">
    <text evidence="2">The sequence shown here is derived from an EMBL/GenBank/DDBJ whole genome shotgun (WGS) entry which is preliminary data.</text>
</comment>
<protein>
    <submittedName>
        <fullName evidence="2">Uncharacterized protein</fullName>
    </submittedName>
</protein>
<dbReference type="RefSeq" id="WP_221874163.1">
    <property type="nucleotide sequence ID" value="NZ_JACWFH010000017.1"/>
</dbReference>
<reference evidence="2 3" key="1">
    <citation type="submission" date="2020-07" db="EMBL/GenBank/DDBJ databases">
        <title>Fungal Genomes of the International Space Station.</title>
        <authorList>
            <person name="Seuylemezian A."/>
            <person name="Singh N.K."/>
            <person name="Wood J."/>
            <person name="Venkateswaran K."/>
        </authorList>
    </citation>
    <scope>NUCLEOTIDE SEQUENCE [LARGE SCALE GENOMIC DNA]</scope>
    <source>
        <strain evidence="2 3">PL-B2</strain>
    </source>
</reference>
<evidence type="ECO:0000313" key="2">
    <source>
        <dbReference type="EMBL" id="MBY0097941.1"/>
    </source>
</evidence>
<keyword evidence="1" id="KW-1133">Transmembrane helix</keyword>
<keyword evidence="3" id="KW-1185">Reference proteome</keyword>
<dbReference type="Proteomes" id="UP000769780">
    <property type="component" value="Unassembled WGS sequence"/>
</dbReference>
<keyword evidence="1" id="KW-0472">Membrane</keyword>
<proteinExistence type="predicted"/>
<feature type="transmembrane region" description="Helical" evidence="1">
    <location>
        <begin position="52"/>
        <end position="73"/>
    </location>
</feature>
<evidence type="ECO:0000313" key="3">
    <source>
        <dbReference type="Proteomes" id="UP000769780"/>
    </source>
</evidence>